<proteinExistence type="inferred from homology"/>
<dbReference type="PANTHER" id="PTHR12149">
    <property type="entry name" value="FRUCTOSAMINE 3 KINASE-RELATED PROTEIN"/>
    <property type="match status" value="1"/>
</dbReference>
<dbReference type="InterPro" id="IPR011009">
    <property type="entry name" value="Kinase-like_dom_sf"/>
</dbReference>
<comment type="similarity">
    <text evidence="1 2">Belongs to the fructosamine kinase family.</text>
</comment>
<evidence type="ECO:0000313" key="4">
    <source>
        <dbReference type="Proteomes" id="UP001597357"/>
    </source>
</evidence>
<organism evidence="3 4">
    <name type="scientific">Mesonia sediminis</name>
    <dbReference type="NCBI Taxonomy" id="1703946"/>
    <lineage>
        <taxon>Bacteria</taxon>
        <taxon>Pseudomonadati</taxon>
        <taxon>Bacteroidota</taxon>
        <taxon>Flavobacteriia</taxon>
        <taxon>Flavobacteriales</taxon>
        <taxon>Flavobacteriaceae</taxon>
        <taxon>Mesonia</taxon>
    </lineage>
</organism>
<dbReference type="Pfam" id="PF03881">
    <property type="entry name" value="Fructosamin_kin"/>
    <property type="match status" value="1"/>
</dbReference>
<sequence length="281" mass="32662">MLISQIAKKEQFRLGNQTCISQNEQVGVYLITDINQVKFVLKVFTGKSALQQCQQETDSLRFYGRKAALKTPQITQINKIKQAHYYLMEYMPNQMKANDYWKIFGRQLALTHLTSADLFGLHFDNYIGQLEQLNAAKKPKAADFFIHNRLETQIELARKKGFHFKALDSFYKNIENLIPDEKPALIHGDLWHGNLLSDEKGNPGVIDTACCFGPRAMDWAMMELFGGFDSSWVDSYHEVYPLPTSWKKHLGIWQLYYLLVHLNIFGKSYYNPCQEIITKYR</sequence>
<comment type="caution">
    <text evidence="3">The sequence shown here is derived from an EMBL/GenBank/DDBJ whole genome shotgun (WGS) entry which is preliminary data.</text>
</comment>
<keyword evidence="4" id="KW-1185">Reference proteome</keyword>
<reference evidence="4" key="1">
    <citation type="journal article" date="2019" name="Int. J. Syst. Evol. Microbiol.">
        <title>The Global Catalogue of Microorganisms (GCM) 10K type strain sequencing project: providing services to taxonomists for standard genome sequencing and annotation.</title>
        <authorList>
            <consortium name="The Broad Institute Genomics Platform"/>
            <consortium name="The Broad Institute Genome Sequencing Center for Infectious Disease"/>
            <person name="Wu L."/>
            <person name="Ma J."/>
        </authorList>
    </citation>
    <scope>NUCLEOTIDE SEQUENCE [LARGE SCALE GENOMIC DNA]</scope>
    <source>
        <strain evidence="4">KCTC 42255</strain>
    </source>
</reference>
<dbReference type="InterPro" id="IPR016477">
    <property type="entry name" value="Fructo-/Ketosamine-3-kinase"/>
</dbReference>
<dbReference type="PIRSF" id="PIRSF006221">
    <property type="entry name" value="Ketosamine-3-kinase"/>
    <property type="match status" value="1"/>
</dbReference>
<protein>
    <submittedName>
        <fullName evidence="3">Fructosamine kinase family protein</fullName>
    </submittedName>
</protein>
<evidence type="ECO:0000256" key="1">
    <source>
        <dbReference type="ARBA" id="ARBA00009460"/>
    </source>
</evidence>
<keyword evidence="2" id="KW-0808">Transferase</keyword>
<dbReference type="Gene3D" id="3.90.1200.10">
    <property type="match status" value="1"/>
</dbReference>
<keyword evidence="2 3" id="KW-0418">Kinase</keyword>
<evidence type="ECO:0000313" key="3">
    <source>
        <dbReference type="EMBL" id="MFD2696491.1"/>
    </source>
</evidence>
<dbReference type="Proteomes" id="UP001597357">
    <property type="component" value="Unassembled WGS sequence"/>
</dbReference>
<dbReference type="GO" id="GO:0016301">
    <property type="term" value="F:kinase activity"/>
    <property type="evidence" value="ECO:0007669"/>
    <property type="project" value="UniProtKB-KW"/>
</dbReference>
<name>A0ABW5S9M1_9FLAO</name>
<dbReference type="EMBL" id="JBHULZ010000004">
    <property type="protein sequence ID" value="MFD2696491.1"/>
    <property type="molecule type" value="Genomic_DNA"/>
</dbReference>
<dbReference type="PANTHER" id="PTHR12149:SF8">
    <property type="entry name" value="PROTEIN-RIBULOSAMINE 3-KINASE"/>
    <property type="match status" value="1"/>
</dbReference>
<accession>A0ABW5S9M1</accession>
<gene>
    <name evidence="3" type="ORF">ACFSQ0_00640</name>
</gene>
<evidence type="ECO:0000256" key="2">
    <source>
        <dbReference type="PIRNR" id="PIRNR006221"/>
    </source>
</evidence>
<dbReference type="RefSeq" id="WP_379042677.1">
    <property type="nucleotide sequence ID" value="NZ_JBHULZ010000004.1"/>
</dbReference>
<dbReference type="SUPFAM" id="SSF56112">
    <property type="entry name" value="Protein kinase-like (PK-like)"/>
    <property type="match status" value="1"/>
</dbReference>